<dbReference type="CDD" id="cd06171">
    <property type="entry name" value="Sigma70_r4"/>
    <property type="match status" value="1"/>
</dbReference>
<evidence type="ECO:0000256" key="2">
    <source>
        <dbReference type="ARBA" id="ARBA00023015"/>
    </source>
</evidence>
<evidence type="ECO:0000259" key="5">
    <source>
        <dbReference type="Pfam" id="PF08281"/>
    </source>
</evidence>
<dbReference type="EMBL" id="BJYZ01000008">
    <property type="protein sequence ID" value="GEO38037.1"/>
    <property type="molecule type" value="Genomic_DNA"/>
</dbReference>
<proteinExistence type="inferred from homology"/>
<organism evidence="7 8">
    <name type="scientific">Skermanella aerolata</name>
    <dbReference type="NCBI Taxonomy" id="393310"/>
    <lineage>
        <taxon>Bacteria</taxon>
        <taxon>Pseudomonadati</taxon>
        <taxon>Pseudomonadota</taxon>
        <taxon>Alphaproteobacteria</taxon>
        <taxon>Rhodospirillales</taxon>
        <taxon>Azospirillaceae</taxon>
        <taxon>Skermanella</taxon>
    </lineage>
</organism>
<comment type="similarity">
    <text evidence="1">Belongs to the sigma-70 factor family. ECF subfamily.</text>
</comment>
<keyword evidence="3" id="KW-0731">Sigma factor</keyword>
<keyword evidence="8" id="KW-1185">Reference proteome</keyword>
<dbReference type="InterPro" id="IPR039425">
    <property type="entry name" value="RNA_pol_sigma-70-like"/>
</dbReference>
<dbReference type="InterPro" id="IPR036388">
    <property type="entry name" value="WH-like_DNA-bd_sf"/>
</dbReference>
<dbReference type="NCBIfam" id="TIGR02937">
    <property type="entry name" value="sigma70-ECF"/>
    <property type="match status" value="1"/>
</dbReference>
<dbReference type="SUPFAM" id="SSF88946">
    <property type="entry name" value="Sigma2 domain of RNA polymerase sigma factors"/>
    <property type="match status" value="1"/>
</dbReference>
<dbReference type="AlphaFoldDB" id="A0A512DNI9"/>
<reference evidence="7 8" key="1">
    <citation type="submission" date="2019-07" db="EMBL/GenBank/DDBJ databases">
        <title>Whole genome shotgun sequence of Skermanella aerolata NBRC 106429.</title>
        <authorList>
            <person name="Hosoyama A."/>
            <person name="Uohara A."/>
            <person name="Ohji S."/>
            <person name="Ichikawa N."/>
        </authorList>
    </citation>
    <scope>NUCLEOTIDE SEQUENCE [LARGE SCALE GENOMIC DNA]</scope>
    <source>
        <strain evidence="7 8">NBRC 106429</strain>
    </source>
</reference>
<dbReference type="Proteomes" id="UP000321523">
    <property type="component" value="Unassembled WGS sequence"/>
</dbReference>
<dbReference type="InterPro" id="IPR013249">
    <property type="entry name" value="RNA_pol_sigma70_r4_t2"/>
</dbReference>
<protein>
    <submittedName>
        <fullName evidence="7">RNA polymerase sigma factor</fullName>
    </submittedName>
</protein>
<evidence type="ECO:0000256" key="3">
    <source>
        <dbReference type="ARBA" id="ARBA00023082"/>
    </source>
</evidence>
<sequence>MPRQSVVDTLPEHIVSLRRFALVLTRNRDDAEDLVQETLTRAIAAVDSFQPGTDLRVWLFRIMSNTHVSTLRKRQVRDAARASLPDPVIEATQSMHVEIRQLLAALDELPDSQREAIVLMALEDMKYKDAAQVLDVPLGTFMSRIARGREALRRAMEGVKSVRLRIVGGSK</sequence>
<dbReference type="InterPro" id="IPR053866">
    <property type="entry name" value="PhyR_sigma2"/>
</dbReference>
<feature type="domain" description="RNA polymerase sigma factor 70 region 4 type 2" evidence="5">
    <location>
        <begin position="100"/>
        <end position="152"/>
    </location>
</feature>
<evidence type="ECO:0000259" key="6">
    <source>
        <dbReference type="Pfam" id="PF22029"/>
    </source>
</evidence>
<dbReference type="GO" id="GO:0003677">
    <property type="term" value="F:DNA binding"/>
    <property type="evidence" value="ECO:0007669"/>
    <property type="project" value="InterPro"/>
</dbReference>
<dbReference type="Gene3D" id="1.10.10.10">
    <property type="entry name" value="Winged helix-like DNA-binding domain superfamily/Winged helix DNA-binding domain"/>
    <property type="match status" value="1"/>
</dbReference>
<accession>A0A512DNI9</accession>
<evidence type="ECO:0000256" key="1">
    <source>
        <dbReference type="ARBA" id="ARBA00010641"/>
    </source>
</evidence>
<dbReference type="GO" id="GO:0016987">
    <property type="term" value="F:sigma factor activity"/>
    <property type="evidence" value="ECO:0007669"/>
    <property type="project" value="UniProtKB-KW"/>
</dbReference>
<dbReference type="PANTHER" id="PTHR43133:SF25">
    <property type="entry name" value="RNA POLYMERASE SIGMA FACTOR RFAY-RELATED"/>
    <property type="match status" value="1"/>
</dbReference>
<dbReference type="RefSeq" id="WP_044430879.1">
    <property type="nucleotide sequence ID" value="NZ_BJYZ01000008.1"/>
</dbReference>
<dbReference type="InterPro" id="IPR014284">
    <property type="entry name" value="RNA_pol_sigma-70_dom"/>
</dbReference>
<gene>
    <name evidence="7" type="primary">rpoE</name>
    <name evidence="7" type="ORF">SAE02_21850</name>
</gene>
<dbReference type="OrthoDB" id="9803470at2"/>
<keyword evidence="2" id="KW-0805">Transcription regulation</keyword>
<feature type="domain" description="PhyR sigma2" evidence="6">
    <location>
        <begin position="12"/>
        <end position="63"/>
    </location>
</feature>
<name>A0A512DNI9_9PROT</name>
<dbReference type="Pfam" id="PF08281">
    <property type="entry name" value="Sigma70_r4_2"/>
    <property type="match status" value="1"/>
</dbReference>
<dbReference type="InterPro" id="IPR013325">
    <property type="entry name" value="RNA_pol_sigma_r2"/>
</dbReference>
<comment type="caution">
    <text evidence="7">The sequence shown here is derived from an EMBL/GenBank/DDBJ whole genome shotgun (WGS) entry which is preliminary data.</text>
</comment>
<dbReference type="SUPFAM" id="SSF88659">
    <property type="entry name" value="Sigma3 and sigma4 domains of RNA polymerase sigma factors"/>
    <property type="match status" value="1"/>
</dbReference>
<evidence type="ECO:0000313" key="7">
    <source>
        <dbReference type="EMBL" id="GEO38037.1"/>
    </source>
</evidence>
<evidence type="ECO:0000313" key="8">
    <source>
        <dbReference type="Proteomes" id="UP000321523"/>
    </source>
</evidence>
<dbReference type="Gene3D" id="1.10.1740.10">
    <property type="match status" value="1"/>
</dbReference>
<dbReference type="InterPro" id="IPR013324">
    <property type="entry name" value="RNA_pol_sigma_r3/r4-like"/>
</dbReference>
<dbReference type="PANTHER" id="PTHR43133">
    <property type="entry name" value="RNA POLYMERASE ECF-TYPE SIGMA FACTO"/>
    <property type="match status" value="1"/>
</dbReference>
<dbReference type="Pfam" id="PF22029">
    <property type="entry name" value="PhyR_sigma2"/>
    <property type="match status" value="1"/>
</dbReference>
<evidence type="ECO:0000256" key="4">
    <source>
        <dbReference type="ARBA" id="ARBA00023163"/>
    </source>
</evidence>
<dbReference type="GO" id="GO:0006352">
    <property type="term" value="P:DNA-templated transcription initiation"/>
    <property type="evidence" value="ECO:0007669"/>
    <property type="project" value="InterPro"/>
</dbReference>
<keyword evidence="4" id="KW-0804">Transcription</keyword>